<keyword evidence="3" id="KW-0378">Hydrolase</keyword>
<evidence type="ECO:0000256" key="4">
    <source>
        <dbReference type="ARBA" id="ARBA00022837"/>
    </source>
</evidence>
<dbReference type="SUPFAM" id="SSF53649">
    <property type="entry name" value="Alkaline phosphatase-like"/>
    <property type="match status" value="1"/>
</dbReference>
<gene>
    <name evidence="6" type="ORF">HXX02_16385</name>
</gene>
<evidence type="ECO:0000313" key="6">
    <source>
        <dbReference type="EMBL" id="MCQ3831019.1"/>
    </source>
</evidence>
<evidence type="ECO:0000256" key="3">
    <source>
        <dbReference type="ARBA" id="ARBA00022801"/>
    </source>
</evidence>
<protein>
    <submittedName>
        <fullName evidence="6">Sulfatase</fullName>
    </submittedName>
</protein>
<dbReference type="PANTHER" id="PTHR42693">
    <property type="entry name" value="ARYLSULFATASE FAMILY MEMBER"/>
    <property type="match status" value="1"/>
</dbReference>
<feature type="domain" description="Sulfatase N-terminal" evidence="5">
    <location>
        <begin position="39"/>
        <end position="358"/>
    </location>
</feature>
<evidence type="ECO:0000259" key="5">
    <source>
        <dbReference type="Pfam" id="PF00884"/>
    </source>
</evidence>
<keyword evidence="4" id="KW-0106">Calcium</keyword>
<dbReference type="InterPro" id="IPR050738">
    <property type="entry name" value="Sulfatase"/>
</dbReference>
<proteinExistence type="inferred from homology"/>
<comment type="similarity">
    <text evidence="1">Belongs to the sulfatase family.</text>
</comment>
<keyword evidence="2" id="KW-0479">Metal-binding</keyword>
<dbReference type="RefSeq" id="WP_255875929.1">
    <property type="nucleotide sequence ID" value="NZ_JACASI010000045.1"/>
</dbReference>
<dbReference type="Gene3D" id="3.30.1120.10">
    <property type="match status" value="1"/>
</dbReference>
<evidence type="ECO:0000256" key="1">
    <source>
        <dbReference type="ARBA" id="ARBA00008779"/>
    </source>
</evidence>
<organism evidence="6 7">
    <name type="scientific">Microbulbifer elongatus</name>
    <dbReference type="NCBI Taxonomy" id="86173"/>
    <lineage>
        <taxon>Bacteria</taxon>
        <taxon>Pseudomonadati</taxon>
        <taxon>Pseudomonadota</taxon>
        <taxon>Gammaproteobacteria</taxon>
        <taxon>Cellvibrionales</taxon>
        <taxon>Microbulbiferaceae</taxon>
        <taxon>Microbulbifer</taxon>
    </lineage>
</organism>
<dbReference type="PANTHER" id="PTHR42693:SF53">
    <property type="entry name" value="ENDO-4-O-SULFATASE"/>
    <property type="match status" value="1"/>
</dbReference>
<keyword evidence="7" id="KW-1185">Reference proteome</keyword>
<evidence type="ECO:0000313" key="7">
    <source>
        <dbReference type="Proteomes" id="UP001205566"/>
    </source>
</evidence>
<evidence type="ECO:0000256" key="2">
    <source>
        <dbReference type="ARBA" id="ARBA00022723"/>
    </source>
</evidence>
<name>A0ABT1P7E0_9GAMM</name>
<accession>A0ABT1P7E0</accession>
<dbReference type="InterPro" id="IPR000917">
    <property type="entry name" value="Sulfatase_N"/>
</dbReference>
<dbReference type="CDD" id="cd16144">
    <property type="entry name" value="ARS_like"/>
    <property type="match status" value="1"/>
</dbReference>
<dbReference type="PROSITE" id="PS00523">
    <property type="entry name" value="SULFATASE_1"/>
    <property type="match status" value="1"/>
</dbReference>
<comment type="caution">
    <text evidence="6">The sequence shown here is derived from an EMBL/GenBank/DDBJ whole genome shotgun (WGS) entry which is preliminary data.</text>
</comment>
<dbReference type="Pfam" id="PF00884">
    <property type="entry name" value="Sulfatase"/>
    <property type="match status" value="1"/>
</dbReference>
<reference evidence="6" key="1">
    <citation type="thesis" date="2020" institute="Technische Universitat Dresden" country="Dresden, Germany">
        <title>The Agarolytic System of Microbulbifer elongatus PORT2, Isolated from Batu Karas, Pangandaran West Java Indonesia.</title>
        <authorList>
            <person name="Anggraeni S.R."/>
        </authorList>
    </citation>
    <scope>NUCLEOTIDE SEQUENCE</scope>
    <source>
        <strain evidence="6">PORT2</strain>
    </source>
</reference>
<dbReference type="InterPro" id="IPR024607">
    <property type="entry name" value="Sulfatase_CS"/>
</dbReference>
<dbReference type="Gene3D" id="3.40.720.10">
    <property type="entry name" value="Alkaline Phosphatase, subunit A"/>
    <property type="match status" value="1"/>
</dbReference>
<dbReference type="Proteomes" id="UP001205566">
    <property type="component" value="Unassembled WGS sequence"/>
</dbReference>
<sequence length="484" mass="54072">MFFHRHTGSSQGLLASLRVLSAFVALILISTTAQAVQKPNIILILADDAGYADFSFQGSEVFQTPNIDRIAKNGTRFAQAYVSAAVCGPSRAGLVTGKYQQRFGYEENNVPGYMSASGTTGDDMGLPLDEKTIADHLKPLGYHSAILGKWHLGNADRFHPLKRGFDEFYGFRGGARSYFPFNESNPNSRWEDFLERGFGSFAESPKYFTDALTDEAVAFVERNNSEPFFLYLSYTAVHAPMDTLPEDLAAFPELSGNRKKVAAMTRALDRGVGKLLDALEQQKLIDNTLIVFTNDNGGPTDHNASNNFPLSGTKATHLEGGIRVPFVMQWPGRIPAKQTFPAPISLLDLLPTFYAAAGGQTSTLEDIDGVNLLPFLNGEASGQPHQSLYWKKESRAAIRDGDWKLLRFPDRPAELYNLAEDVSETQNLAQQYPHKVTALYKKLFQWELQLERPRWQLKREFEGQALERMDTYRQAKLPETTKNH</sequence>
<dbReference type="EMBL" id="JACASI010000045">
    <property type="protein sequence ID" value="MCQ3831019.1"/>
    <property type="molecule type" value="Genomic_DNA"/>
</dbReference>
<dbReference type="InterPro" id="IPR017850">
    <property type="entry name" value="Alkaline_phosphatase_core_sf"/>
</dbReference>